<accession>A0A2P2QJ36</accession>
<name>A0A2P2QJ36_RHIMU</name>
<evidence type="ECO:0000313" key="1">
    <source>
        <dbReference type="EMBL" id="MBX67012.1"/>
    </source>
</evidence>
<organism evidence="1">
    <name type="scientific">Rhizophora mucronata</name>
    <name type="common">Asiatic mangrove</name>
    <dbReference type="NCBI Taxonomy" id="61149"/>
    <lineage>
        <taxon>Eukaryota</taxon>
        <taxon>Viridiplantae</taxon>
        <taxon>Streptophyta</taxon>
        <taxon>Embryophyta</taxon>
        <taxon>Tracheophyta</taxon>
        <taxon>Spermatophyta</taxon>
        <taxon>Magnoliopsida</taxon>
        <taxon>eudicotyledons</taxon>
        <taxon>Gunneridae</taxon>
        <taxon>Pentapetalae</taxon>
        <taxon>rosids</taxon>
        <taxon>fabids</taxon>
        <taxon>Malpighiales</taxon>
        <taxon>Rhizophoraceae</taxon>
        <taxon>Rhizophora</taxon>
    </lineage>
</organism>
<proteinExistence type="predicted"/>
<sequence length="23" mass="2565">MLIVGKLFIYLAGEGFCLPFGYI</sequence>
<dbReference type="EMBL" id="GGEC01086528">
    <property type="protein sequence ID" value="MBX67012.1"/>
    <property type="molecule type" value="Transcribed_RNA"/>
</dbReference>
<dbReference type="AlphaFoldDB" id="A0A2P2QJ36"/>
<reference evidence="1" key="1">
    <citation type="submission" date="2018-02" db="EMBL/GenBank/DDBJ databases">
        <title>Rhizophora mucronata_Transcriptome.</title>
        <authorList>
            <person name="Meera S.P."/>
            <person name="Sreeshan A."/>
            <person name="Augustine A."/>
        </authorList>
    </citation>
    <scope>NUCLEOTIDE SEQUENCE</scope>
    <source>
        <tissue evidence="1">Leaf</tissue>
    </source>
</reference>
<protein>
    <submittedName>
        <fullName evidence="1">Uncharacterized protein</fullName>
    </submittedName>
</protein>